<name>K0UPH4_MYCVA</name>
<dbReference type="GO" id="GO:0016787">
    <property type="term" value="F:hydrolase activity"/>
    <property type="evidence" value="ECO:0007669"/>
    <property type="project" value="UniProtKB-KW"/>
</dbReference>
<organism evidence="5 6">
    <name type="scientific">Mycolicibacterium vaccae ATCC 25954</name>
    <dbReference type="NCBI Taxonomy" id="1194972"/>
    <lineage>
        <taxon>Bacteria</taxon>
        <taxon>Bacillati</taxon>
        <taxon>Actinomycetota</taxon>
        <taxon>Actinomycetes</taxon>
        <taxon>Mycobacteriales</taxon>
        <taxon>Mycobacteriaceae</taxon>
        <taxon>Mycolicibacterium</taxon>
    </lineage>
</organism>
<dbReference type="SUPFAM" id="SSF53955">
    <property type="entry name" value="Lysozyme-like"/>
    <property type="match status" value="1"/>
</dbReference>
<reference evidence="5 6" key="1">
    <citation type="journal article" date="2012" name="J. Bacteriol.">
        <title>Complete Genome Sequence of Mycobacterium vaccae Type Strain ATCC 25954.</title>
        <authorList>
            <person name="Ho Y.S."/>
            <person name="Adroub S.A."/>
            <person name="Abadi M."/>
            <person name="Al Alwan B."/>
            <person name="Alkhateeb R."/>
            <person name="Gao G."/>
            <person name="Ragab A."/>
            <person name="Ali S."/>
            <person name="van Soolingen D."/>
            <person name="Bitter W."/>
            <person name="Pain A."/>
            <person name="Abdallah A.M."/>
        </authorList>
    </citation>
    <scope>NUCLEOTIDE SEQUENCE [LARGE SCALE GENOMIC DNA]</scope>
    <source>
        <strain evidence="5 6">ATCC 25954</strain>
    </source>
</reference>
<dbReference type="Proteomes" id="UP000006072">
    <property type="component" value="Unassembled WGS sequence"/>
</dbReference>
<feature type="region of interest" description="Disordered" evidence="3">
    <location>
        <begin position="148"/>
        <end position="202"/>
    </location>
</feature>
<keyword evidence="2" id="KW-0378">Hydrolase</keyword>
<dbReference type="InterPro" id="IPR010618">
    <property type="entry name" value="RPF"/>
</dbReference>
<feature type="domain" description="Resuscitation-promoting factor core lysozyme-like" evidence="4">
    <location>
        <begin position="44"/>
        <end position="113"/>
    </location>
</feature>
<sequence>MRCASFSFEGTSVAHAQGVGRGADRTALSTTSLAVAAPTAHAGTVDWDAFAHCESSGNWAANTGNGVYGGLQFLPSTWREHGGVGSPAQTPREYQIMVAERVLRTQGIGAGPSAALSPFPRGRRLLPVPAAHAASCPGSCWAAPSTSAGWGRRTVEPGERQSPVGSRPWGLGIPTDLETVATRIPAVQRRRPRENRPKNHRE</sequence>
<evidence type="ECO:0000259" key="4">
    <source>
        <dbReference type="Pfam" id="PF06737"/>
    </source>
</evidence>
<comment type="caution">
    <text evidence="5">The sequence shown here is derived from an EMBL/GenBank/DDBJ whole genome shotgun (WGS) entry which is preliminary data.</text>
</comment>
<dbReference type="Gene3D" id="1.10.530.10">
    <property type="match status" value="1"/>
</dbReference>
<evidence type="ECO:0000313" key="6">
    <source>
        <dbReference type="Proteomes" id="UP000006072"/>
    </source>
</evidence>
<dbReference type="eggNOG" id="COG1388">
    <property type="taxonomic scope" value="Bacteria"/>
</dbReference>
<dbReference type="CDD" id="cd13925">
    <property type="entry name" value="RPF"/>
    <property type="match status" value="1"/>
</dbReference>
<evidence type="ECO:0000256" key="3">
    <source>
        <dbReference type="SAM" id="MobiDB-lite"/>
    </source>
</evidence>
<protein>
    <submittedName>
        <fullName evidence="5">Transglycosylase-like protein</fullName>
    </submittedName>
</protein>
<comment type="similarity">
    <text evidence="1">Belongs to the transglycosylase family. Rpf subfamily.</text>
</comment>
<dbReference type="Pfam" id="PF06737">
    <property type="entry name" value="Transglycosylas"/>
    <property type="match status" value="1"/>
</dbReference>
<dbReference type="EMBL" id="ALQA01000025">
    <property type="protein sequence ID" value="EJZ09032.1"/>
    <property type="molecule type" value="Genomic_DNA"/>
</dbReference>
<evidence type="ECO:0000256" key="2">
    <source>
        <dbReference type="ARBA" id="ARBA00022801"/>
    </source>
</evidence>
<keyword evidence="6" id="KW-1185">Reference proteome</keyword>
<dbReference type="HOGENOM" id="CLU_1353449_0_0_11"/>
<proteinExistence type="inferred from homology"/>
<dbReference type="AlphaFoldDB" id="K0UPH4"/>
<evidence type="ECO:0000313" key="5">
    <source>
        <dbReference type="EMBL" id="EJZ09032.1"/>
    </source>
</evidence>
<accession>K0UPH4</accession>
<dbReference type="InterPro" id="IPR023346">
    <property type="entry name" value="Lysozyme-like_dom_sf"/>
</dbReference>
<evidence type="ECO:0000256" key="1">
    <source>
        <dbReference type="ARBA" id="ARBA00010830"/>
    </source>
</evidence>
<gene>
    <name evidence="5" type="ORF">MVAC_13371</name>
</gene>